<proteinExistence type="predicted"/>
<evidence type="ECO:0000313" key="2">
    <source>
        <dbReference type="Proteomes" id="UP000075816"/>
    </source>
</evidence>
<sequence>MKNYLNDVIVPAMVAKIDIVDNSFLEFGMYPNQDDSFIISQEFSDRSATNFNHEIWKIGLGDKMIGAYRDKGSCTGIIKENYKVLCDFSVSDMEEANNLAVALEEMGKHVYRISKDFVTFEIDVIAGTSTGRDNVTALLLDSFLEFDGILDNTDVILDLETFQDLTLEDMAKVRNRDHRIYIVNDKNKCIYDFGLQCIIIESFFWQPHQSNRLKAKKKHINICYNQALDGMEILFPELREVIENSIDYKRIKEVFLCLGMEVDTSIPELEGSSERKKQANFKSLELAMLEEELL</sequence>
<dbReference type="RefSeq" id="WP_062680849.1">
    <property type="nucleotide sequence ID" value="NZ_LVEA01000001.1"/>
</dbReference>
<name>A0A161QWH6_9FUSO</name>
<gene>
    <name evidence="1" type="ORF">A2J07_00775</name>
</gene>
<protein>
    <submittedName>
        <fullName evidence="1">Uncharacterized protein</fullName>
    </submittedName>
</protein>
<dbReference type="Proteomes" id="UP000075816">
    <property type="component" value="Unassembled WGS sequence"/>
</dbReference>
<evidence type="ECO:0000313" key="1">
    <source>
        <dbReference type="EMBL" id="KYL05302.1"/>
    </source>
</evidence>
<dbReference type="EMBL" id="LVEA01000001">
    <property type="protein sequence ID" value="KYL05302.1"/>
    <property type="molecule type" value="Genomic_DNA"/>
</dbReference>
<accession>A0A161QWH6</accession>
<reference evidence="1 2" key="1">
    <citation type="submission" date="2016-03" db="EMBL/GenBank/DDBJ databases">
        <title>Comparative genomics of human isolates of Fusobacterium necrophorum.</title>
        <authorList>
            <person name="Jensen A."/>
            <person name="Bank S."/>
            <person name="Andersen P.S."/>
            <person name="Kristensen L.H."/>
            <person name="Prag J."/>
        </authorList>
    </citation>
    <scope>NUCLEOTIDE SEQUENCE [LARGE SCALE GENOMIC DNA]</scope>
    <source>
        <strain evidence="1 2">LS_1264</strain>
    </source>
</reference>
<dbReference type="AlphaFoldDB" id="A0A161QWH6"/>
<comment type="caution">
    <text evidence="1">The sequence shown here is derived from an EMBL/GenBank/DDBJ whole genome shotgun (WGS) entry which is preliminary data.</text>
</comment>
<organism evidence="1 2">
    <name type="scientific">Fusobacterium necrophorum subsp. funduliforme</name>
    <dbReference type="NCBI Taxonomy" id="143387"/>
    <lineage>
        <taxon>Bacteria</taxon>
        <taxon>Fusobacteriati</taxon>
        <taxon>Fusobacteriota</taxon>
        <taxon>Fusobacteriia</taxon>
        <taxon>Fusobacteriales</taxon>
        <taxon>Fusobacteriaceae</taxon>
        <taxon>Fusobacterium</taxon>
    </lineage>
</organism>